<sequence length="189" mass="20709">MFTRAPGRPQVWRSFWLQVPPSQAALLHATPLSLAADQHFSGADSVSRAQGQAPSLRSACYYLNRRASLPPFGQARPQVRRGFWLQVPPSQAALPHVAPLSLAADQHFSGAGSVPHAQGQAHSLRSACYDLNRRASLHPFDQARVAVLRSARSPGGRGRQRSTRLICPCLLCSVVRVLPFCVYIYSSSW</sequence>
<reference evidence="1" key="1">
    <citation type="journal article" date="2022" name="bioRxiv">
        <title>Sequencing and chromosome-scale assembly of the giantPleurodeles waltlgenome.</title>
        <authorList>
            <person name="Brown T."/>
            <person name="Elewa A."/>
            <person name="Iarovenko S."/>
            <person name="Subramanian E."/>
            <person name="Araus A.J."/>
            <person name="Petzold A."/>
            <person name="Susuki M."/>
            <person name="Suzuki K.-i.T."/>
            <person name="Hayashi T."/>
            <person name="Toyoda A."/>
            <person name="Oliveira C."/>
            <person name="Osipova E."/>
            <person name="Leigh N.D."/>
            <person name="Simon A."/>
            <person name="Yun M.H."/>
        </authorList>
    </citation>
    <scope>NUCLEOTIDE SEQUENCE</scope>
    <source>
        <strain evidence="1">20211129_DDA</strain>
        <tissue evidence="1">Liver</tissue>
    </source>
</reference>
<name>A0AAV7U476_PLEWA</name>
<comment type="caution">
    <text evidence="1">The sequence shown here is derived from an EMBL/GenBank/DDBJ whole genome shotgun (WGS) entry which is preliminary data.</text>
</comment>
<keyword evidence="2" id="KW-1185">Reference proteome</keyword>
<gene>
    <name evidence="1" type="ORF">NDU88_007790</name>
</gene>
<dbReference type="EMBL" id="JANPWB010000006">
    <property type="protein sequence ID" value="KAJ1182603.1"/>
    <property type="molecule type" value="Genomic_DNA"/>
</dbReference>
<organism evidence="1 2">
    <name type="scientific">Pleurodeles waltl</name>
    <name type="common">Iberian ribbed newt</name>
    <dbReference type="NCBI Taxonomy" id="8319"/>
    <lineage>
        <taxon>Eukaryota</taxon>
        <taxon>Metazoa</taxon>
        <taxon>Chordata</taxon>
        <taxon>Craniata</taxon>
        <taxon>Vertebrata</taxon>
        <taxon>Euteleostomi</taxon>
        <taxon>Amphibia</taxon>
        <taxon>Batrachia</taxon>
        <taxon>Caudata</taxon>
        <taxon>Salamandroidea</taxon>
        <taxon>Salamandridae</taxon>
        <taxon>Pleurodelinae</taxon>
        <taxon>Pleurodeles</taxon>
    </lineage>
</organism>
<evidence type="ECO:0000313" key="1">
    <source>
        <dbReference type="EMBL" id="KAJ1182603.1"/>
    </source>
</evidence>
<proteinExistence type="predicted"/>
<accession>A0AAV7U476</accession>
<dbReference type="AlphaFoldDB" id="A0AAV7U476"/>
<evidence type="ECO:0000313" key="2">
    <source>
        <dbReference type="Proteomes" id="UP001066276"/>
    </source>
</evidence>
<dbReference type="Proteomes" id="UP001066276">
    <property type="component" value="Chromosome 3_2"/>
</dbReference>
<protein>
    <submittedName>
        <fullName evidence="1">Uncharacterized protein</fullName>
    </submittedName>
</protein>